<feature type="transmembrane region" description="Helical" evidence="10">
    <location>
        <begin position="176"/>
        <end position="193"/>
    </location>
</feature>
<dbReference type="Pfam" id="PF00662">
    <property type="entry name" value="Proton_antipo_N"/>
    <property type="match status" value="1"/>
</dbReference>
<feature type="transmembrane region" description="Helical" evidence="10">
    <location>
        <begin position="292"/>
        <end position="314"/>
    </location>
</feature>
<gene>
    <name evidence="13" type="primary">nad5</name>
</gene>
<organism evidence="13">
    <name type="scientific">Laelaps chini</name>
    <dbReference type="NCBI Taxonomy" id="2902761"/>
    <lineage>
        <taxon>Eukaryota</taxon>
        <taxon>Metazoa</taxon>
        <taxon>Ecdysozoa</taxon>
        <taxon>Arthropoda</taxon>
        <taxon>Chelicerata</taxon>
        <taxon>Arachnida</taxon>
        <taxon>Acari</taxon>
        <taxon>Parasitiformes</taxon>
        <taxon>Mesostigmata</taxon>
        <taxon>Gamasina</taxon>
        <taxon>Dermanyssoidea</taxon>
        <taxon>Laelapidae</taxon>
        <taxon>Laelaps</taxon>
    </lineage>
</organism>
<evidence type="ECO:0000256" key="8">
    <source>
        <dbReference type="ARBA" id="ARBA00023136"/>
    </source>
</evidence>
<evidence type="ECO:0000313" key="13">
    <source>
        <dbReference type="EMBL" id="WYM44985.1"/>
    </source>
</evidence>
<evidence type="ECO:0000256" key="2">
    <source>
        <dbReference type="ARBA" id="ARBA00004141"/>
    </source>
</evidence>
<feature type="transmembrane region" description="Helical" evidence="10">
    <location>
        <begin position="335"/>
        <end position="353"/>
    </location>
</feature>
<dbReference type="GO" id="GO:0015990">
    <property type="term" value="P:electron transport coupled proton transport"/>
    <property type="evidence" value="ECO:0007669"/>
    <property type="project" value="TreeGrafter"/>
</dbReference>
<dbReference type="EC" id="7.1.1.2" evidence="3 10"/>
<comment type="catalytic activity">
    <reaction evidence="9 10">
        <text>a ubiquinone + NADH + 5 H(+)(in) = a ubiquinol + NAD(+) + 4 H(+)(out)</text>
        <dbReference type="Rhea" id="RHEA:29091"/>
        <dbReference type="Rhea" id="RHEA-COMP:9565"/>
        <dbReference type="Rhea" id="RHEA-COMP:9566"/>
        <dbReference type="ChEBI" id="CHEBI:15378"/>
        <dbReference type="ChEBI" id="CHEBI:16389"/>
        <dbReference type="ChEBI" id="CHEBI:17976"/>
        <dbReference type="ChEBI" id="CHEBI:57540"/>
        <dbReference type="ChEBI" id="CHEBI:57945"/>
        <dbReference type="EC" id="7.1.1.2"/>
    </reaction>
</comment>
<dbReference type="GO" id="GO:0003954">
    <property type="term" value="F:NADH dehydrogenase activity"/>
    <property type="evidence" value="ECO:0007669"/>
    <property type="project" value="TreeGrafter"/>
</dbReference>
<feature type="transmembrane region" description="Helical" evidence="10">
    <location>
        <begin position="414"/>
        <end position="437"/>
    </location>
</feature>
<feature type="transmembrane region" description="Helical" evidence="10">
    <location>
        <begin position="110"/>
        <end position="129"/>
    </location>
</feature>
<evidence type="ECO:0000256" key="9">
    <source>
        <dbReference type="ARBA" id="ARBA00049551"/>
    </source>
</evidence>
<comment type="function">
    <text evidence="10">Core subunit of the mitochondrial membrane respiratory chain NADH dehydrogenase (Complex I) which catalyzes electron transfer from NADH through the respiratory chain, using ubiquinone as an electron acceptor. Essential for the catalytic activity and assembly of complex I.</text>
</comment>
<sequence>MFFYYMFTSLMFTMMSMFFLIIGMLCLKFNFFILMKISLMNLIFIDMNFYILLDWISSMFMFIVFFISSMVIMYSYMYMLNDKKSIKFLILMILFVLSMNFLVICPNLMISILGWDGLGLISFCLIIFYNNEISNYSGVLTVMTNRLGDIGLILSIILMLNNFSWDMKLFMLKKNYLYFIIFFLLLAATTKSAQLPFSSWLPAAMAAPTPVSSLVHSSTLVTAGIYLIIRMFMYFSNNFFSEMLMICSILTMFLAGISALFEMDMKKIIALSTLSQLGVMMMILSSKNFELAIFHLLTHAMFKACLFLCAGAIIHSCLNWQDVRHISLMSSLSPSITSSLIITNLSLMGFPFLSGFYSKDLILEYMYMNNNSFMMLMLIIISTMLTSIYSLRLMMFLCKNENFLTLNNFHDNKFINLPIMILSFLVIFLGNFLSWMMFSSPMLFFFNKIIKLINLMIFIMSVYLFYNYFYKYKTLSFFSFSSFLGKMWFTENSGLLITPFFYISKFMSKNLESWIEMSSSKIFILEMEKMNIYFNKIMMNKMFNFLKLTFILILLMLIF</sequence>
<dbReference type="PANTHER" id="PTHR42829">
    <property type="entry name" value="NADH-UBIQUINONE OXIDOREDUCTASE CHAIN 5"/>
    <property type="match status" value="1"/>
</dbReference>
<name>A0AAU6QEA5_9ACAR</name>
<feature type="transmembrane region" description="Helical" evidence="10">
    <location>
        <begin position="268"/>
        <end position="286"/>
    </location>
</feature>
<evidence type="ECO:0000256" key="10">
    <source>
        <dbReference type="RuleBase" id="RU003404"/>
    </source>
</evidence>
<keyword evidence="5 10" id="KW-0812">Transmembrane</keyword>
<feature type="domain" description="NADH-Ubiquinone oxidoreductase (complex I) chain 5 N-terminal" evidence="12">
    <location>
        <begin position="45"/>
        <end position="88"/>
    </location>
</feature>
<feature type="domain" description="NADH:quinone oxidoreductase/Mrp antiporter transmembrane" evidence="11">
    <location>
        <begin position="107"/>
        <end position="386"/>
    </location>
</feature>
<feature type="transmembrane region" description="Helical" evidence="10">
    <location>
        <begin position="33"/>
        <end position="53"/>
    </location>
</feature>
<evidence type="ECO:0000259" key="11">
    <source>
        <dbReference type="Pfam" id="PF00361"/>
    </source>
</evidence>
<protein>
    <recommendedName>
        <fullName evidence="4 10">NADH-ubiquinone oxidoreductase chain 5</fullName>
        <ecNumber evidence="3 10">7.1.1.2</ecNumber>
    </recommendedName>
</protein>
<reference evidence="13" key="1">
    <citation type="submission" date="2023-05" db="EMBL/GenBank/DDBJ databases">
        <authorList>
            <person name="Yuan B."/>
            <person name="He G."/>
            <person name="Dong W."/>
        </authorList>
    </citation>
    <scope>NUCLEOTIDE SEQUENCE</scope>
</reference>
<evidence type="ECO:0000256" key="7">
    <source>
        <dbReference type="ARBA" id="ARBA00022989"/>
    </source>
</evidence>
<keyword evidence="10" id="KW-0830">Ubiquinone</keyword>
<comment type="function">
    <text evidence="1">Core subunit of the mitochondrial membrane respiratory chain NADH dehydrogenase (Complex I) that is believed to belong to the minimal assembly required for catalysis. Complex I functions in the transfer of electrons from NADH to the respiratory chain. The immediate electron acceptor for the enzyme is believed to be ubiquinone.</text>
</comment>
<feature type="transmembrane region" description="Helical" evidence="10">
    <location>
        <begin position="6"/>
        <end position="26"/>
    </location>
</feature>
<dbReference type="GO" id="GO:0008137">
    <property type="term" value="F:NADH dehydrogenase (ubiquinone) activity"/>
    <property type="evidence" value="ECO:0007669"/>
    <property type="project" value="UniProtKB-EC"/>
</dbReference>
<feature type="transmembrane region" description="Helical" evidence="10">
    <location>
        <begin position="239"/>
        <end position="261"/>
    </location>
</feature>
<keyword evidence="10" id="KW-0520">NAD</keyword>
<dbReference type="AlphaFoldDB" id="A0AAU6QEA5"/>
<accession>A0AAU6QEA5</accession>
<feature type="transmembrane region" description="Helical" evidence="10">
    <location>
        <begin position="59"/>
        <end position="79"/>
    </location>
</feature>
<feature type="transmembrane region" description="Helical" evidence="10">
    <location>
        <begin position="449"/>
        <end position="469"/>
    </location>
</feature>
<keyword evidence="6" id="KW-0249">Electron transport</keyword>
<keyword evidence="10 13" id="KW-0496">Mitochondrion</keyword>
<evidence type="ECO:0000256" key="4">
    <source>
        <dbReference type="ARBA" id="ARBA00021096"/>
    </source>
</evidence>
<dbReference type="Pfam" id="PF00361">
    <property type="entry name" value="Proton_antipo_M"/>
    <property type="match status" value="1"/>
</dbReference>
<evidence type="ECO:0000259" key="12">
    <source>
        <dbReference type="Pfam" id="PF00662"/>
    </source>
</evidence>
<feature type="transmembrane region" description="Helical" evidence="10">
    <location>
        <begin position="214"/>
        <end position="233"/>
    </location>
</feature>
<feature type="transmembrane region" description="Helical" evidence="10">
    <location>
        <begin position="542"/>
        <end position="558"/>
    </location>
</feature>
<keyword evidence="8 10" id="KW-0472">Membrane</keyword>
<geneLocation type="mitochondrion" evidence="13"/>
<dbReference type="PRINTS" id="PR01434">
    <property type="entry name" value="NADHDHGNASE5"/>
</dbReference>
<dbReference type="InterPro" id="IPR001750">
    <property type="entry name" value="ND/Mrp_TM"/>
</dbReference>
<comment type="similarity">
    <text evidence="10">Belongs to the complex I subunit 5 family.</text>
</comment>
<keyword evidence="7 10" id="KW-1133">Transmembrane helix</keyword>
<feature type="transmembrane region" description="Helical" evidence="10">
    <location>
        <begin position="373"/>
        <end position="393"/>
    </location>
</feature>
<evidence type="ECO:0000256" key="5">
    <source>
        <dbReference type="ARBA" id="ARBA00022692"/>
    </source>
</evidence>
<dbReference type="GO" id="GO:0042773">
    <property type="term" value="P:ATP synthesis coupled electron transport"/>
    <property type="evidence" value="ECO:0007669"/>
    <property type="project" value="InterPro"/>
</dbReference>
<dbReference type="InterPro" id="IPR001516">
    <property type="entry name" value="Proton_antipo_N"/>
</dbReference>
<proteinExistence type="inferred from homology"/>
<evidence type="ECO:0000256" key="6">
    <source>
        <dbReference type="ARBA" id="ARBA00022982"/>
    </source>
</evidence>
<dbReference type="EMBL" id="OR002188">
    <property type="protein sequence ID" value="WYM44985.1"/>
    <property type="molecule type" value="Genomic_DNA"/>
</dbReference>
<evidence type="ECO:0000256" key="1">
    <source>
        <dbReference type="ARBA" id="ARBA00003257"/>
    </source>
</evidence>
<evidence type="ECO:0000256" key="3">
    <source>
        <dbReference type="ARBA" id="ARBA00012944"/>
    </source>
</evidence>
<keyword evidence="10" id="KW-0813">Transport</keyword>
<dbReference type="PANTHER" id="PTHR42829:SF2">
    <property type="entry name" value="NADH-UBIQUINONE OXIDOREDUCTASE CHAIN 5"/>
    <property type="match status" value="1"/>
</dbReference>
<feature type="transmembrane region" description="Helical" evidence="10">
    <location>
        <begin position="86"/>
        <end position="104"/>
    </location>
</feature>
<dbReference type="GO" id="GO:0016020">
    <property type="term" value="C:membrane"/>
    <property type="evidence" value="ECO:0007669"/>
    <property type="project" value="UniProtKB-SubCell"/>
</dbReference>
<dbReference type="InterPro" id="IPR003945">
    <property type="entry name" value="NU5C-like"/>
</dbReference>
<comment type="subcellular location">
    <subcellularLocation>
        <location evidence="2">Membrane</location>
        <topology evidence="2">Multi-pass membrane protein</topology>
    </subcellularLocation>
</comment>